<dbReference type="EMBL" id="BBRZ01000049">
    <property type="protein sequence ID" value="GAM57276.1"/>
    <property type="molecule type" value="Genomic_DNA"/>
</dbReference>
<proteinExistence type="predicted"/>
<comment type="caution">
    <text evidence="1">The sequence shown here is derived from an EMBL/GenBank/DDBJ whole genome shotgun (WGS) entry which is preliminary data.</text>
</comment>
<reference evidence="1 2" key="2">
    <citation type="submission" date="2015-01" db="EMBL/GenBank/DDBJ databases">
        <authorList>
            <consortium name="NBRP consortium"/>
            <person name="Sawabe T."/>
            <person name="Meirelles P."/>
            <person name="Feng G."/>
            <person name="Sayaka M."/>
            <person name="Hattori M."/>
            <person name="Ohkuma M."/>
        </authorList>
    </citation>
    <scope>NUCLEOTIDE SEQUENCE [LARGE SCALE GENOMIC DNA]</scope>
    <source>
        <strain evidence="2">JCM 19231</strain>
    </source>
</reference>
<organism evidence="1 2">
    <name type="scientific">Vibrio ishigakensis</name>
    <dbReference type="NCBI Taxonomy" id="1481914"/>
    <lineage>
        <taxon>Bacteria</taxon>
        <taxon>Pseudomonadati</taxon>
        <taxon>Pseudomonadota</taxon>
        <taxon>Gammaproteobacteria</taxon>
        <taxon>Vibrionales</taxon>
        <taxon>Vibrionaceae</taxon>
        <taxon>Vibrio</taxon>
    </lineage>
</organism>
<gene>
    <name evidence="1" type="ORF">JCM19231_1437</name>
</gene>
<evidence type="ECO:0000313" key="2">
    <source>
        <dbReference type="Proteomes" id="UP000031671"/>
    </source>
</evidence>
<sequence length="472" mass="54316">MVGAKNHSGVNIKELLNATRQLAPDNKLVSKQLKTIRSYVIQYAKNDFSTIREYKEFQNYVLQVIGERYPEHETALLAKNYYLHALEYYREWVREFVIVDGCIPEAYQYFVNNVLKSIIISLVSHHALGDRDWLQETLQDNWPMRRLINELLASADSSAYKLTQYHNKAKASKNVEFTDIKGSDVDTAAKQVIERLSQFKRVKWRIYLKTIKPVQKLTPAECDDAYFTAAALGAFIIHYLNTHLNDNQCEPIWDKKFSYPQLGETTMESASEVIDYAMEQELPEAERLKLFAMAKAKLNEYQDVLDSYGLILNKVDKIPSILEFTYGEGEHFSIKEWSKGLIFKPSWVEHWIKAQNAVATGKSIIATKHYMEVLRGAKYCSGPLWMLLFFEVCCLCKKEARELSEELFDAHYEPLGSQITAYAKLLGYLPDSGRNPETLMPNPLTIKESFIIGKVKQLLNNGFLPNSQLSQL</sequence>
<reference evidence="1 2" key="1">
    <citation type="submission" date="2015-01" db="EMBL/GenBank/DDBJ databases">
        <title>Vibrio sp. C1 JCM 19231 whole genome shotgun sequence.</title>
        <authorList>
            <person name="Sawabe T."/>
            <person name="Meirelles P."/>
            <person name="Feng G."/>
            <person name="Sayaka M."/>
            <person name="Hattori M."/>
            <person name="Ohkuma M."/>
        </authorList>
    </citation>
    <scope>NUCLEOTIDE SEQUENCE [LARGE SCALE GENOMIC DNA]</scope>
    <source>
        <strain evidence="2">JCM 19231</strain>
    </source>
</reference>
<name>A0A0B8NTT5_9VIBR</name>
<keyword evidence="2" id="KW-1185">Reference proteome</keyword>
<protein>
    <submittedName>
        <fullName evidence="1">Uncharacterized protein</fullName>
    </submittedName>
</protein>
<dbReference type="AlphaFoldDB" id="A0A0B8NTT5"/>
<dbReference type="Proteomes" id="UP000031671">
    <property type="component" value="Unassembled WGS sequence"/>
</dbReference>
<accession>A0A0B8NTT5</accession>
<evidence type="ECO:0000313" key="1">
    <source>
        <dbReference type="EMBL" id="GAM57276.1"/>
    </source>
</evidence>